<protein>
    <submittedName>
        <fullName evidence="1">Uncharacterized protein</fullName>
    </submittedName>
</protein>
<dbReference type="AlphaFoldDB" id="A0A3M7Q5R5"/>
<evidence type="ECO:0000313" key="1">
    <source>
        <dbReference type="EMBL" id="RNA06750.1"/>
    </source>
</evidence>
<accession>A0A3M7Q5R5</accession>
<dbReference type="EMBL" id="REGN01007297">
    <property type="protein sequence ID" value="RNA06750.1"/>
    <property type="molecule type" value="Genomic_DNA"/>
</dbReference>
<name>A0A3M7Q5R5_BRAPC</name>
<sequence>MKIDNKLSKIKIEFILIKLIYVLNIPNLKQIIRFVLHFDTNPISEKSTVPFFIIDDFIKKLLNLKNHLFESFNELFDVIRLISRKIDFSQFLQRKALVNYSICLCVNAGYIEKKIFIFVSLLELYHFVASFPENSNLELMLCLIMVHYQINIKMIDLLSFKSIKKI</sequence>
<keyword evidence="2" id="KW-1185">Reference proteome</keyword>
<evidence type="ECO:0000313" key="2">
    <source>
        <dbReference type="Proteomes" id="UP000276133"/>
    </source>
</evidence>
<dbReference type="Proteomes" id="UP000276133">
    <property type="component" value="Unassembled WGS sequence"/>
</dbReference>
<organism evidence="1 2">
    <name type="scientific">Brachionus plicatilis</name>
    <name type="common">Marine rotifer</name>
    <name type="synonym">Brachionus muelleri</name>
    <dbReference type="NCBI Taxonomy" id="10195"/>
    <lineage>
        <taxon>Eukaryota</taxon>
        <taxon>Metazoa</taxon>
        <taxon>Spiralia</taxon>
        <taxon>Gnathifera</taxon>
        <taxon>Rotifera</taxon>
        <taxon>Eurotatoria</taxon>
        <taxon>Monogononta</taxon>
        <taxon>Pseudotrocha</taxon>
        <taxon>Ploima</taxon>
        <taxon>Brachionidae</taxon>
        <taxon>Brachionus</taxon>
    </lineage>
</organism>
<proteinExistence type="predicted"/>
<comment type="caution">
    <text evidence="1">The sequence shown here is derived from an EMBL/GenBank/DDBJ whole genome shotgun (WGS) entry which is preliminary data.</text>
</comment>
<reference evidence="1 2" key="1">
    <citation type="journal article" date="2018" name="Sci. Rep.">
        <title>Genomic signatures of local adaptation to the degree of environmental predictability in rotifers.</title>
        <authorList>
            <person name="Franch-Gras L."/>
            <person name="Hahn C."/>
            <person name="Garcia-Roger E.M."/>
            <person name="Carmona M.J."/>
            <person name="Serra M."/>
            <person name="Gomez A."/>
        </authorList>
    </citation>
    <scope>NUCLEOTIDE SEQUENCE [LARGE SCALE GENOMIC DNA]</scope>
    <source>
        <strain evidence="1">HYR1</strain>
    </source>
</reference>
<gene>
    <name evidence="1" type="ORF">BpHYR1_010774</name>
</gene>